<evidence type="ECO:0000313" key="3">
    <source>
        <dbReference type="Proteomes" id="UP001066276"/>
    </source>
</evidence>
<organism evidence="2 3">
    <name type="scientific">Pleurodeles waltl</name>
    <name type="common">Iberian ribbed newt</name>
    <dbReference type="NCBI Taxonomy" id="8319"/>
    <lineage>
        <taxon>Eukaryota</taxon>
        <taxon>Metazoa</taxon>
        <taxon>Chordata</taxon>
        <taxon>Craniata</taxon>
        <taxon>Vertebrata</taxon>
        <taxon>Euteleostomi</taxon>
        <taxon>Amphibia</taxon>
        <taxon>Batrachia</taxon>
        <taxon>Caudata</taxon>
        <taxon>Salamandroidea</taxon>
        <taxon>Salamandridae</taxon>
        <taxon>Pleurodelinae</taxon>
        <taxon>Pleurodeles</taxon>
    </lineage>
</organism>
<evidence type="ECO:0008006" key="4">
    <source>
        <dbReference type="Google" id="ProtNLM"/>
    </source>
</evidence>
<dbReference type="EMBL" id="JANPWB010000008">
    <property type="protein sequence ID" value="KAJ1166418.1"/>
    <property type="molecule type" value="Genomic_DNA"/>
</dbReference>
<keyword evidence="3" id="KW-1185">Reference proteome</keyword>
<evidence type="ECO:0000313" key="2">
    <source>
        <dbReference type="EMBL" id="KAJ1166418.1"/>
    </source>
</evidence>
<dbReference type="Proteomes" id="UP001066276">
    <property type="component" value="Chromosome 4_2"/>
</dbReference>
<evidence type="ECO:0000256" key="1">
    <source>
        <dbReference type="SAM" id="MobiDB-lite"/>
    </source>
</evidence>
<comment type="caution">
    <text evidence="2">The sequence shown here is derived from an EMBL/GenBank/DDBJ whole genome shotgun (WGS) entry which is preliminary data.</text>
</comment>
<feature type="region of interest" description="Disordered" evidence="1">
    <location>
        <begin position="1"/>
        <end position="25"/>
    </location>
</feature>
<reference evidence="2" key="1">
    <citation type="journal article" date="2022" name="bioRxiv">
        <title>Sequencing and chromosome-scale assembly of the giantPleurodeles waltlgenome.</title>
        <authorList>
            <person name="Brown T."/>
            <person name="Elewa A."/>
            <person name="Iarovenko S."/>
            <person name="Subramanian E."/>
            <person name="Araus A.J."/>
            <person name="Petzold A."/>
            <person name="Susuki M."/>
            <person name="Suzuki K.-i.T."/>
            <person name="Hayashi T."/>
            <person name="Toyoda A."/>
            <person name="Oliveira C."/>
            <person name="Osipova E."/>
            <person name="Leigh N.D."/>
            <person name="Simon A."/>
            <person name="Yun M.H."/>
        </authorList>
    </citation>
    <scope>NUCLEOTIDE SEQUENCE</scope>
    <source>
        <strain evidence="2">20211129_DDA</strain>
        <tissue evidence="2">Liver</tissue>
    </source>
</reference>
<accession>A0AAV7SQS5</accession>
<name>A0AAV7SQS5_PLEWA</name>
<feature type="compositionally biased region" description="Basic residues" evidence="1">
    <location>
        <begin position="92"/>
        <end position="103"/>
    </location>
</feature>
<protein>
    <recommendedName>
        <fullName evidence="4">C3H1-type domain-containing protein</fullName>
    </recommendedName>
</protein>
<feature type="region of interest" description="Disordered" evidence="1">
    <location>
        <begin position="145"/>
        <end position="165"/>
    </location>
</feature>
<proteinExistence type="predicted"/>
<gene>
    <name evidence="2" type="ORF">NDU88_006822</name>
</gene>
<sequence length="279" mass="30232">MHGAPTTRLDNWRRGGPTTFGSSVTPTRCTNQLGAAPCLYGPTCAQLHPDSRLLFQEPSEPDRPHVAIEQRQQLRGGPRFLTRRDPGQLRPSRQRARGSHRRTSPSLCGFGGNLGPTTVRDRVPGQTRAEPAPRALQWGTAFATATRPRKRFRPKRQQEDRLPATQSGLGWQRAHGSHYIAIPSPRGTACINATRPRAQGAAAQRQDHTPSVPAITIATPGAGKADTPPACRQALTTTPGAGKLGKFTLQGLQGTAHKRDATLQHEHSLSQYQGNAKKS</sequence>
<feature type="region of interest" description="Disordered" evidence="1">
    <location>
        <begin position="70"/>
        <end position="118"/>
    </location>
</feature>
<dbReference type="AlphaFoldDB" id="A0AAV7SQS5"/>